<evidence type="ECO:0000313" key="4">
    <source>
        <dbReference type="EMBL" id="KAL3801014.1"/>
    </source>
</evidence>
<dbReference type="InterPro" id="IPR036397">
    <property type="entry name" value="RNaseH_sf"/>
</dbReference>
<reference evidence="4 5" key="1">
    <citation type="journal article" date="2020" name="G3 (Bethesda)">
        <title>Improved Reference Genome for Cyclotella cryptica CCMP332, a Model for Cell Wall Morphogenesis, Salinity Adaptation, and Lipid Production in Diatoms (Bacillariophyta).</title>
        <authorList>
            <person name="Roberts W.R."/>
            <person name="Downey K.M."/>
            <person name="Ruck E.C."/>
            <person name="Traller J.C."/>
            <person name="Alverson A.J."/>
        </authorList>
    </citation>
    <scope>NUCLEOTIDE SEQUENCE [LARGE SCALE GENOMIC DNA]</scope>
    <source>
        <strain evidence="4 5">CCMP332</strain>
    </source>
</reference>
<proteinExistence type="predicted"/>
<keyword evidence="2" id="KW-0378">Hydrolase</keyword>
<evidence type="ECO:0000259" key="3">
    <source>
        <dbReference type="Pfam" id="PF01612"/>
    </source>
</evidence>
<protein>
    <recommendedName>
        <fullName evidence="3">3'-5' exonuclease domain-containing protein</fullName>
    </recommendedName>
</protein>
<evidence type="ECO:0000256" key="2">
    <source>
        <dbReference type="ARBA" id="ARBA00022801"/>
    </source>
</evidence>
<evidence type="ECO:0000313" key="5">
    <source>
        <dbReference type="Proteomes" id="UP001516023"/>
    </source>
</evidence>
<keyword evidence="1" id="KW-0540">Nuclease</keyword>
<feature type="domain" description="3'-5' exonuclease" evidence="3">
    <location>
        <begin position="121"/>
        <end position="285"/>
    </location>
</feature>
<dbReference type="PANTHER" id="PTHR13620">
    <property type="entry name" value="3-5 EXONUCLEASE"/>
    <property type="match status" value="1"/>
</dbReference>
<sequence>MDAVSASASLNKRKRCAFAISEDSNNARIHSESQTQPRRTRQKPGGLCHIAPALRGSIGAPEIPVLTTKDSRIIQRWLEEHVPSYSAPNKNSCSILGFDVESISKPPWMPERASLPDGPATIQLSTPGSCLIVQLSQCGDGSALYAPSVLRDVINNRNIIKVGVGIDDDALELYRWSKKSNNSSSTKTFPRGVSSLQRNRENNVNSSTLWEMTSRFDIGCILPSSNASRRLGLRDLANTILGVELEKNKKLAMSNWGLRHLSPSQICYAARDAWVSAAILERLQRDNNKVFGLNALLEMEFMKKQRSMKEVDERAAMRKRAKEEMKSLLKQAKEGDIANDHRYEKRMKELAEALDIFRPDPLPSFGDDAFVLPFY</sequence>
<dbReference type="Gene3D" id="3.30.420.10">
    <property type="entry name" value="Ribonuclease H-like superfamily/Ribonuclease H"/>
    <property type="match status" value="1"/>
</dbReference>
<dbReference type="AlphaFoldDB" id="A0ABD3QLV0"/>
<evidence type="ECO:0000256" key="1">
    <source>
        <dbReference type="ARBA" id="ARBA00022722"/>
    </source>
</evidence>
<dbReference type="InterPro" id="IPR051132">
    <property type="entry name" value="3-5_Exonuclease_domain"/>
</dbReference>
<dbReference type="InterPro" id="IPR002562">
    <property type="entry name" value="3'-5'_exonuclease_dom"/>
</dbReference>
<comment type="caution">
    <text evidence="4">The sequence shown here is derived from an EMBL/GenBank/DDBJ whole genome shotgun (WGS) entry which is preliminary data.</text>
</comment>
<dbReference type="Pfam" id="PF01612">
    <property type="entry name" value="DNA_pol_A_exo1"/>
    <property type="match status" value="1"/>
</dbReference>
<dbReference type="InterPro" id="IPR012337">
    <property type="entry name" value="RNaseH-like_sf"/>
</dbReference>
<name>A0ABD3QLV0_9STRA</name>
<dbReference type="FunFam" id="3.30.420.10:FF:000282">
    <property type="entry name" value="Predicted protein"/>
    <property type="match status" value="1"/>
</dbReference>
<dbReference type="Proteomes" id="UP001516023">
    <property type="component" value="Unassembled WGS sequence"/>
</dbReference>
<dbReference type="PANTHER" id="PTHR13620:SF104">
    <property type="entry name" value="EXONUCLEASE 3'-5' DOMAIN-CONTAINING PROTEIN 2"/>
    <property type="match status" value="1"/>
</dbReference>
<accession>A0ABD3QLV0</accession>
<dbReference type="CDD" id="cd06141">
    <property type="entry name" value="WRN_exo"/>
    <property type="match status" value="1"/>
</dbReference>
<organism evidence="4 5">
    <name type="scientific">Cyclotella cryptica</name>
    <dbReference type="NCBI Taxonomy" id="29204"/>
    <lineage>
        <taxon>Eukaryota</taxon>
        <taxon>Sar</taxon>
        <taxon>Stramenopiles</taxon>
        <taxon>Ochrophyta</taxon>
        <taxon>Bacillariophyta</taxon>
        <taxon>Coscinodiscophyceae</taxon>
        <taxon>Thalassiosirophycidae</taxon>
        <taxon>Stephanodiscales</taxon>
        <taxon>Stephanodiscaceae</taxon>
        <taxon>Cyclotella</taxon>
    </lineage>
</organism>
<dbReference type="GO" id="GO:0008408">
    <property type="term" value="F:3'-5' exonuclease activity"/>
    <property type="evidence" value="ECO:0007669"/>
    <property type="project" value="UniProtKB-ARBA"/>
</dbReference>
<keyword evidence="5" id="KW-1185">Reference proteome</keyword>
<dbReference type="EMBL" id="JABMIG020000029">
    <property type="protein sequence ID" value="KAL3801014.1"/>
    <property type="molecule type" value="Genomic_DNA"/>
</dbReference>
<gene>
    <name evidence="4" type="ORF">HJC23_002307</name>
</gene>
<dbReference type="SUPFAM" id="SSF53098">
    <property type="entry name" value="Ribonuclease H-like"/>
    <property type="match status" value="1"/>
</dbReference>